<protein>
    <submittedName>
        <fullName evidence="2">Uncharacterized protein</fullName>
    </submittedName>
</protein>
<comment type="caution">
    <text evidence="2">The sequence shown here is derived from an EMBL/GenBank/DDBJ whole genome shotgun (WGS) entry which is preliminary data.</text>
</comment>
<evidence type="ECO:0000256" key="1">
    <source>
        <dbReference type="PROSITE-ProRule" id="PRU00023"/>
    </source>
</evidence>
<sequence length="278" mass="31679">MARWIARARDTNVPFYFQQAVKDREPVQMLEDMRNMEMLNRQLTYTPSEALLYAIVHDNQAYAQYLLNQFSDDALAMPGENFCCCPPSAPHLSMAILYNRKDIMALILHVAHRMPSPRSYVNRGGGIYVLDDRTPLHLACEMSQPETVIMLLGSGASPQAEDLDYMTPLDLVLMKLRTSKVNIGAKKLCLERLLMFMPEVRFNMKSSLKNDPENWSKVLGEETFNYLVGKVPGTLFLIAMQRTLAQLPAHKFLKGLDELPIPAFLKPITSQRTIFLHD</sequence>
<gene>
    <name evidence="2" type="ORF">Q7C36_003254</name>
</gene>
<name>A0AA88NU28_TACVA</name>
<dbReference type="InterPro" id="IPR002110">
    <property type="entry name" value="Ankyrin_rpt"/>
</dbReference>
<keyword evidence="3" id="KW-1185">Reference proteome</keyword>
<organism evidence="2 3">
    <name type="scientific">Tachysurus vachellii</name>
    <name type="common">Darkbarbel catfish</name>
    <name type="synonym">Pelteobagrus vachellii</name>
    <dbReference type="NCBI Taxonomy" id="175792"/>
    <lineage>
        <taxon>Eukaryota</taxon>
        <taxon>Metazoa</taxon>
        <taxon>Chordata</taxon>
        <taxon>Craniata</taxon>
        <taxon>Vertebrata</taxon>
        <taxon>Euteleostomi</taxon>
        <taxon>Actinopterygii</taxon>
        <taxon>Neopterygii</taxon>
        <taxon>Teleostei</taxon>
        <taxon>Ostariophysi</taxon>
        <taxon>Siluriformes</taxon>
        <taxon>Bagridae</taxon>
        <taxon>Tachysurus</taxon>
    </lineage>
</organism>
<dbReference type="PROSITE" id="PS50088">
    <property type="entry name" value="ANK_REPEAT"/>
    <property type="match status" value="1"/>
</dbReference>
<evidence type="ECO:0000313" key="2">
    <source>
        <dbReference type="EMBL" id="KAK2864100.1"/>
    </source>
</evidence>
<reference evidence="2" key="1">
    <citation type="submission" date="2023-08" db="EMBL/GenBank/DDBJ databases">
        <title>Pelteobagrus vachellii genome.</title>
        <authorList>
            <person name="Liu H."/>
        </authorList>
    </citation>
    <scope>NUCLEOTIDE SEQUENCE</scope>
    <source>
        <strain evidence="2">PRFRI_2022a</strain>
        <tissue evidence="2">Muscle</tissue>
    </source>
</reference>
<keyword evidence="1" id="KW-0040">ANK repeat</keyword>
<dbReference type="Proteomes" id="UP001187315">
    <property type="component" value="Unassembled WGS sequence"/>
</dbReference>
<dbReference type="EMBL" id="JAVHJS010000003">
    <property type="protein sequence ID" value="KAK2864100.1"/>
    <property type="molecule type" value="Genomic_DNA"/>
</dbReference>
<accession>A0AA88NU28</accession>
<dbReference type="Gene3D" id="1.25.40.20">
    <property type="entry name" value="Ankyrin repeat-containing domain"/>
    <property type="match status" value="1"/>
</dbReference>
<dbReference type="SUPFAM" id="SSF48403">
    <property type="entry name" value="Ankyrin repeat"/>
    <property type="match status" value="1"/>
</dbReference>
<feature type="repeat" description="ANK" evidence="1">
    <location>
        <begin position="131"/>
        <end position="163"/>
    </location>
</feature>
<dbReference type="SMART" id="SM00248">
    <property type="entry name" value="ANK"/>
    <property type="match status" value="1"/>
</dbReference>
<dbReference type="Pfam" id="PF00023">
    <property type="entry name" value="Ank"/>
    <property type="match status" value="1"/>
</dbReference>
<dbReference type="AlphaFoldDB" id="A0AA88NU28"/>
<proteinExistence type="predicted"/>
<evidence type="ECO:0000313" key="3">
    <source>
        <dbReference type="Proteomes" id="UP001187315"/>
    </source>
</evidence>
<dbReference type="PROSITE" id="PS50297">
    <property type="entry name" value="ANK_REP_REGION"/>
    <property type="match status" value="1"/>
</dbReference>
<dbReference type="InterPro" id="IPR036770">
    <property type="entry name" value="Ankyrin_rpt-contain_sf"/>
</dbReference>